<keyword evidence="3" id="KW-1185">Reference proteome</keyword>
<evidence type="ECO:0000313" key="2">
    <source>
        <dbReference type="EMBL" id="MBS2098167.1"/>
    </source>
</evidence>
<feature type="transmembrane region" description="Helical" evidence="1">
    <location>
        <begin position="241"/>
        <end position="260"/>
    </location>
</feature>
<comment type="caution">
    <text evidence="2">The sequence shown here is derived from an EMBL/GenBank/DDBJ whole genome shotgun (WGS) entry which is preliminary data.</text>
</comment>
<organism evidence="2 3">
    <name type="scientific">Carboxylicivirga linearis</name>
    <dbReference type="NCBI Taxonomy" id="1628157"/>
    <lineage>
        <taxon>Bacteria</taxon>
        <taxon>Pseudomonadati</taxon>
        <taxon>Bacteroidota</taxon>
        <taxon>Bacteroidia</taxon>
        <taxon>Marinilabiliales</taxon>
        <taxon>Marinilabiliaceae</taxon>
        <taxon>Carboxylicivirga</taxon>
    </lineage>
</organism>
<protein>
    <recommendedName>
        <fullName evidence="4">Peptidase M50 domain-containing protein</fullName>
    </recommendedName>
</protein>
<feature type="transmembrane region" description="Helical" evidence="1">
    <location>
        <begin position="169"/>
        <end position="193"/>
    </location>
</feature>
<evidence type="ECO:0008006" key="4">
    <source>
        <dbReference type="Google" id="ProtNLM"/>
    </source>
</evidence>
<keyword evidence="1" id="KW-0812">Transmembrane</keyword>
<feature type="transmembrane region" description="Helical" evidence="1">
    <location>
        <begin position="98"/>
        <end position="118"/>
    </location>
</feature>
<dbReference type="RefSeq" id="WP_212215413.1">
    <property type="nucleotide sequence ID" value="NZ_JAGUCO010000004.1"/>
</dbReference>
<evidence type="ECO:0000256" key="1">
    <source>
        <dbReference type="SAM" id="Phobius"/>
    </source>
</evidence>
<evidence type="ECO:0000313" key="3">
    <source>
        <dbReference type="Proteomes" id="UP000708576"/>
    </source>
</evidence>
<feature type="transmembrane region" description="Helical" evidence="1">
    <location>
        <begin position="138"/>
        <end position="157"/>
    </location>
</feature>
<feature type="transmembrane region" description="Helical" evidence="1">
    <location>
        <begin position="68"/>
        <end position="91"/>
    </location>
</feature>
<feature type="transmembrane region" description="Helical" evidence="1">
    <location>
        <begin position="12"/>
        <end position="29"/>
    </location>
</feature>
<reference evidence="2 3" key="1">
    <citation type="journal article" date="2015" name="Int. J. Syst. Evol. Microbiol.">
        <title>Carboxylicivirga linearis sp. nov., isolated from a sea cucumber culture pond.</title>
        <authorList>
            <person name="Wang F.Q."/>
            <person name="Zhou Y.X."/>
            <person name="Lin X.Z."/>
            <person name="Chen G.J."/>
            <person name="Du Z.J."/>
        </authorList>
    </citation>
    <scope>NUCLEOTIDE SEQUENCE [LARGE SCALE GENOMIC DNA]</scope>
    <source>
        <strain evidence="2 3">FB218</strain>
    </source>
</reference>
<dbReference type="Proteomes" id="UP000708576">
    <property type="component" value="Unassembled WGS sequence"/>
</dbReference>
<keyword evidence="1" id="KW-1133">Transmembrane helix</keyword>
<sequence length="265" mass="29354">MTISNSNFFSQSLLLIGGFAIAYNTSVALHELGHTVAVLIDGGQIQEFVLNPFSWSWNLGQNVSNITFTAWGGVTFGLFFSMLPFLLNFIIHSGTYQFLSKITAAYALLFNGVYLVAGTLFDFGDGGELADLGISKELLLILGSIYLISSFIIWINLQYHLGMNKQTSFLQRLGVITIGFAPYLFLIYLYNQIHNAHQILIWGGFALVGILLAFLIAIAGYWGVRGMIQKQPKVIPLNKDWLILVIALLIIIAEFVVFGTPDNPF</sequence>
<proteinExistence type="predicted"/>
<gene>
    <name evidence="2" type="ORF">KEM10_07725</name>
</gene>
<accession>A0ABS5JTI0</accession>
<dbReference type="EMBL" id="JAGUCO010000004">
    <property type="protein sequence ID" value="MBS2098167.1"/>
    <property type="molecule type" value="Genomic_DNA"/>
</dbReference>
<feature type="transmembrane region" description="Helical" evidence="1">
    <location>
        <begin position="199"/>
        <end position="221"/>
    </location>
</feature>
<keyword evidence="1" id="KW-0472">Membrane</keyword>
<name>A0ABS5JTI0_9BACT</name>